<evidence type="ECO:0000256" key="2">
    <source>
        <dbReference type="ARBA" id="ARBA00019442"/>
    </source>
</evidence>
<dbReference type="WBParaSite" id="Csp11.Scaffold629.g9641.t1">
    <property type="protein sequence ID" value="Csp11.Scaffold629.g9641.t1"/>
    <property type="gene ID" value="Csp11.Scaffold629.g9641"/>
</dbReference>
<dbReference type="PROSITE" id="PS50082">
    <property type="entry name" value="WD_REPEATS_2"/>
    <property type="match status" value="1"/>
</dbReference>
<evidence type="ECO:0000313" key="9">
    <source>
        <dbReference type="Proteomes" id="UP000095282"/>
    </source>
</evidence>
<evidence type="ECO:0000256" key="7">
    <source>
        <dbReference type="PROSITE-ProRule" id="PRU00221"/>
    </source>
</evidence>
<keyword evidence="5" id="KW-0969">Cilium</keyword>
<dbReference type="GO" id="GO:0030991">
    <property type="term" value="C:intraciliary transport particle A"/>
    <property type="evidence" value="ECO:0007669"/>
    <property type="project" value="TreeGrafter"/>
</dbReference>
<dbReference type="PANTHER" id="PTHR12764">
    <property type="entry name" value="WD REPEAT DOMAIN-RELATED"/>
    <property type="match status" value="1"/>
</dbReference>
<dbReference type="InterPro" id="IPR056153">
    <property type="entry name" value="Beta-prop_IFT122_1st"/>
</dbReference>
<dbReference type="AlphaFoldDB" id="A0A1I7UIF1"/>
<keyword evidence="6" id="KW-0966">Cell projection</keyword>
<dbReference type="STRING" id="1561998.A0A1I7UIF1"/>
<evidence type="ECO:0000256" key="4">
    <source>
        <dbReference type="ARBA" id="ARBA00022737"/>
    </source>
</evidence>
<keyword evidence="3 7" id="KW-0853">WD repeat</keyword>
<keyword evidence="9" id="KW-1185">Reference proteome</keyword>
<dbReference type="PROSITE" id="PS50294">
    <property type="entry name" value="WD_REPEATS_REGION"/>
    <property type="match status" value="1"/>
</dbReference>
<dbReference type="GO" id="GO:0061512">
    <property type="term" value="P:protein localization to cilium"/>
    <property type="evidence" value="ECO:0007669"/>
    <property type="project" value="TreeGrafter"/>
</dbReference>
<reference evidence="10" key="1">
    <citation type="submission" date="2016-11" db="UniProtKB">
        <authorList>
            <consortium name="WormBaseParasite"/>
        </authorList>
    </citation>
    <scope>IDENTIFICATION</scope>
</reference>
<evidence type="ECO:0000256" key="1">
    <source>
        <dbReference type="ARBA" id="ARBA00004138"/>
    </source>
</evidence>
<organism evidence="9 10">
    <name type="scientific">Caenorhabditis tropicalis</name>
    <dbReference type="NCBI Taxonomy" id="1561998"/>
    <lineage>
        <taxon>Eukaryota</taxon>
        <taxon>Metazoa</taxon>
        <taxon>Ecdysozoa</taxon>
        <taxon>Nematoda</taxon>
        <taxon>Chromadorea</taxon>
        <taxon>Rhabditida</taxon>
        <taxon>Rhabditina</taxon>
        <taxon>Rhabditomorpha</taxon>
        <taxon>Rhabditoidea</taxon>
        <taxon>Rhabditidae</taxon>
        <taxon>Peloderinae</taxon>
        <taxon>Caenorhabditis</taxon>
    </lineage>
</organism>
<evidence type="ECO:0000313" key="10">
    <source>
        <dbReference type="WBParaSite" id="Csp11.Scaffold629.g9641.t1"/>
    </source>
</evidence>
<dbReference type="eggNOG" id="KOG1538">
    <property type="taxonomic scope" value="Eukaryota"/>
</dbReference>
<dbReference type="Gene3D" id="2.130.10.10">
    <property type="entry name" value="YVTN repeat-like/Quinoprotein amine dehydrogenase"/>
    <property type="match status" value="1"/>
</dbReference>
<dbReference type="SUPFAM" id="SSF50978">
    <property type="entry name" value="WD40 repeat-like"/>
    <property type="match status" value="1"/>
</dbReference>
<name>A0A1I7UIF1_9PELO</name>
<evidence type="ECO:0000256" key="6">
    <source>
        <dbReference type="ARBA" id="ARBA00023273"/>
    </source>
</evidence>
<comment type="subcellular location">
    <subcellularLocation>
        <location evidence="1">Cell projection</location>
        <location evidence="1">Cilium</location>
    </subcellularLocation>
</comment>
<dbReference type="InterPro" id="IPR039857">
    <property type="entry name" value="Ift122/121"/>
</dbReference>
<dbReference type="GO" id="GO:1905515">
    <property type="term" value="P:non-motile cilium assembly"/>
    <property type="evidence" value="ECO:0007669"/>
    <property type="project" value="TreeGrafter"/>
</dbReference>
<protein>
    <recommendedName>
        <fullName evidence="2">Intraflagellar transport protein 122 homolog</fullName>
    </recommendedName>
</protein>
<dbReference type="Pfam" id="PF23381">
    <property type="entry name" value="Beta-prop_IFT122_1st"/>
    <property type="match status" value="1"/>
</dbReference>
<feature type="domain" description="IFT122 first beta-propeller" evidence="8">
    <location>
        <begin position="6"/>
        <end position="183"/>
    </location>
</feature>
<dbReference type="PANTHER" id="PTHR12764:SF4">
    <property type="entry name" value="INTRAFLAGELLAR TRANSPORT PROTEIN 122 HOMOLOG"/>
    <property type="match status" value="1"/>
</dbReference>
<keyword evidence="4" id="KW-0677">Repeat</keyword>
<dbReference type="InterPro" id="IPR036322">
    <property type="entry name" value="WD40_repeat_dom_sf"/>
</dbReference>
<dbReference type="SMART" id="SM00320">
    <property type="entry name" value="WD40"/>
    <property type="match status" value="5"/>
</dbReference>
<dbReference type="GO" id="GO:0035721">
    <property type="term" value="P:intraciliary retrograde transport"/>
    <property type="evidence" value="ECO:0007669"/>
    <property type="project" value="TreeGrafter"/>
</dbReference>
<evidence type="ECO:0000259" key="8">
    <source>
        <dbReference type="Pfam" id="PF23381"/>
    </source>
</evidence>
<evidence type="ECO:0000256" key="3">
    <source>
        <dbReference type="ARBA" id="ARBA00022574"/>
    </source>
</evidence>
<evidence type="ECO:0000256" key="5">
    <source>
        <dbReference type="ARBA" id="ARBA00023069"/>
    </source>
</evidence>
<dbReference type="InterPro" id="IPR015943">
    <property type="entry name" value="WD40/YVTN_repeat-like_dom_sf"/>
</dbReference>
<feature type="repeat" description="WD" evidence="7">
    <location>
        <begin position="45"/>
        <end position="77"/>
    </location>
</feature>
<dbReference type="Proteomes" id="UP000095282">
    <property type="component" value="Unplaced"/>
</dbReference>
<dbReference type="GO" id="GO:0097730">
    <property type="term" value="C:non-motile cilium"/>
    <property type="evidence" value="ECO:0007669"/>
    <property type="project" value="TreeGrafter"/>
</dbReference>
<proteinExistence type="predicted"/>
<sequence length="278" mass="31093">MMSMTKNLVCIYDLAFKPDGTELLLAADNKVYLFDVIEGGLMQSLKGHKDLVYTVAWAADGELFASGGADKVVILWNEKHEGTLRYSHTDVIQCMMFNPVNQILLTCALNEFGLWSTANKNVVKQRSVVRCCCCAWNTDGSIYAIGHGDGTIALRRGTSVTEEPWVHINRDIAEPVWGIAFSSNRLFAQRDSQGNATAVDEIMAVIDWNKSLSFYTLEGELKETKMLDFEPHCISYCLNGEYLLIGGSDKVLKIYTRFEKQLKMVKEATGISSKTKNF</sequence>
<dbReference type="InterPro" id="IPR001680">
    <property type="entry name" value="WD40_rpt"/>
</dbReference>
<accession>A0A1I7UIF1</accession>